<accession>A0A2W2EPG1</accession>
<feature type="transmembrane region" description="Helical" evidence="2">
    <location>
        <begin position="287"/>
        <end position="310"/>
    </location>
</feature>
<feature type="transmembrane region" description="Helical" evidence="2">
    <location>
        <begin position="250"/>
        <end position="280"/>
    </location>
</feature>
<dbReference type="InterPro" id="IPR016570">
    <property type="entry name" value="UCP010361"/>
</dbReference>
<feature type="transmembrane region" description="Helical" evidence="2">
    <location>
        <begin position="367"/>
        <end position="386"/>
    </location>
</feature>
<evidence type="ECO:0000313" key="4">
    <source>
        <dbReference type="Proteomes" id="UP000248924"/>
    </source>
</evidence>
<evidence type="ECO:0000313" key="3">
    <source>
        <dbReference type="EMBL" id="PZG11137.1"/>
    </source>
</evidence>
<evidence type="ECO:0000256" key="2">
    <source>
        <dbReference type="SAM" id="Phobius"/>
    </source>
</evidence>
<feature type="transmembrane region" description="Helical" evidence="2">
    <location>
        <begin position="465"/>
        <end position="485"/>
    </location>
</feature>
<feature type="transmembrane region" description="Helical" evidence="2">
    <location>
        <begin position="393"/>
        <end position="411"/>
    </location>
</feature>
<keyword evidence="2" id="KW-0812">Transmembrane</keyword>
<dbReference type="OrthoDB" id="3348156at2"/>
<keyword evidence="2" id="KW-1133">Transmembrane helix</keyword>
<feature type="non-terminal residue" evidence="3">
    <location>
        <position position="529"/>
    </location>
</feature>
<comment type="caution">
    <text evidence="3">The sequence shown here is derived from an EMBL/GenBank/DDBJ whole genome shotgun (WGS) entry which is preliminary data.</text>
</comment>
<feature type="region of interest" description="Disordered" evidence="1">
    <location>
        <begin position="1"/>
        <end position="20"/>
    </location>
</feature>
<feature type="transmembrane region" description="Helical" evidence="2">
    <location>
        <begin position="150"/>
        <end position="173"/>
    </location>
</feature>
<keyword evidence="2" id="KW-0472">Membrane</keyword>
<sequence>MSTQSTPGIDETGVPDHPSRSDGFVRGLSGLIGGPLGDHAVARKRPSGGERRFWTAVRIVLALTCLTLALHWVQKSPCQDGAWANNEQYTRFCYTDVLALYYAERLNEGAVPYRDHPVEYPVLTGYFMGALGLPVHAVGDGNPEINQGQWFYNLNVLVLGALAVATVAVLLALRRRRPWDAALFALAPALLLTATVNWDLLAIGLAAFGLLAWARTGSGRTLRIRLPERWLPQGWHDRARALSFEVNTGLLLAALAGVLIGLAGAAKMWPLFILGPILVLAIRAGRVWAALLSIITAAVTVVAVNLPVALPEATRDGWKRFFELNTDRPIDWGTLWYIARYLDGKFGDPGSLGPFQWLDANIPTLNYLSYALFGLACLGIGALALLAPRRPRLGQLAFLVVAAFLIFSKVWSQQFVLWLLPLVVLARPKWGAFLVWQAAEVCYFVAFYGELLGASTGRPVFPEGVFVLAASLRLVTVVALVVLVVREILHPERDAVRSTYPDDPDGGLIDGSPDAPWLDRWRSRRATTA</sequence>
<feature type="transmembrane region" description="Helical" evidence="2">
    <location>
        <begin position="185"/>
        <end position="213"/>
    </location>
</feature>
<dbReference type="PIRSF" id="PIRSF010361">
    <property type="entry name" value="UCP010361"/>
    <property type="match status" value="1"/>
</dbReference>
<organism evidence="3 4">
    <name type="scientific">Micromonospora craterilacus</name>
    <dbReference type="NCBI Taxonomy" id="1655439"/>
    <lineage>
        <taxon>Bacteria</taxon>
        <taxon>Bacillati</taxon>
        <taxon>Actinomycetota</taxon>
        <taxon>Actinomycetes</taxon>
        <taxon>Micromonosporales</taxon>
        <taxon>Micromonosporaceae</taxon>
        <taxon>Micromonospora</taxon>
    </lineage>
</organism>
<dbReference type="EMBL" id="POTY01000237">
    <property type="protein sequence ID" value="PZG11137.1"/>
    <property type="molecule type" value="Genomic_DNA"/>
</dbReference>
<evidence type="ECO:0008006" key="5">
    <source>
        <dbReference type="Google" id="ProtNLM"/>
    </source>
</evidence>
<feature type="transmembrane region" description="Helical" evidence="2">
    <location>
        <begin position="431"/>
        <end position="453"/>
    </location>
</feature>
<evidence type="ECO:0000256" key="1">
    <source>
        <dbReference type="SAM" id="MobiDB-lite"/>
    </source>
</evidence>
<dbReference type="Proteomes" id="UP000248924">
    <property type="component" value="Unassembled WGS sequence"/>
</dbReference>
<protein>
    <recommendedName>
        <fullName evidence="5">DUF2029 domain-containing protein</fullName>
    </recommendedName>
</protein>
<gene>
    <name evidence="3" type="ORF">C1I95_27450</name>
</gene>
<name>A0A2W2EPG1_9ACTN</name>
<feature type="region of interest" description="Disordered" evidence="1">
    <location>
        <begin position="499"/>
        <end position="529"/>
    </location>
</feature>
<dbReference type="AlphaFoldDB" id="A0A2W2EPG1"/>
<dbReference type="RefSeq" id="WP_111218038.1">
    <property type="nucleotide sequence ID" value="NZ_POTY01000237.1"/>
</dbReference>
<keyword evidence="4" id="KW-1185">Reference proteome</keyword>
<feature type="transmembrane region" description="Helical" evidence="2">
    <location>
        <begin position="53"/>
        <end position="73"/>
    </location>
</feature>
<proteinExistence type="predicted"/>
<reference evidence="3 4" key="1">
    <citation type="submission" date="2018-01" db="EMBL/GenBank/DDBJ databases">
        <title>Draft genome sequence of Jishengella sp. NA12.</title>
        <authorList>
            <person name="Sahin N."/>
            <person name="Ay H."/>
            <person name="Saygin H."/>
        </authorList>
    </citation>
    <scope>NUCLEOTIDE SEQUENCE [LARGE SCALE GENOMIC DNA]</scope>
    <source>
        <strain evidence="3 4">NA12</strain>
    </source>
</reference>